<evidence type="ECO:0000256" key="1">
    <source>
        <dbReference type="SAM" id="MobiDB-lite"/>
    </source>
</evidence>
<dbReference type="HOGENOM" id="CLU_1731238_0_0_1"/>
<sequence>MEYNIREHQVRTICRIPCPEGPEEQVPHLQHGSDDYAQVSGHNELAQVDNAKSHDDPAVNTLHDVASETTIPDVEKNRSEISSEKPVQYQAVRPDLAIGKMSDPGATTTIVFFAEVIGAHRDIYDDGHDCTTEPDSPHKLKSDDDDVKARL</sequence>
<dbReference type="AlphaFoldDB" id="M2R8U6"/>
<protein>
    <submittedName>
        <fullName evidence="2">Uncharacterized protein</fullName>
    </submittedName>
</protein>
<name>M2R8U6_CERS8</name>
<keyword evidence="3" id="KW-1185">Reference proteome</keyword>
<reference evidence="2 3" key="1">
    <citation type="journal article" date="2012" name="Proc. Natl. Acad. Sci. U.S.A.">
        <title>Comparative genomics of Ceriporiopsis subvermispora and Phanerochaete chrysosporium provide insight into selective ligninolysis.</title>
        <authorList>
            <person name="Fernandez-Fueyo E."/>
            <person name="Ruiz-Duenas F.J."/>
            <person name="Ferreira P."/>
            <person name="Floudas D."/>
            <person name="Hibbett D.S."/>
            <person name="Canessa P."/>
            <person name="Larrondo L.F."/>
            <person name="James T.Y."/>
            <person name="Seelenfreund D."/>
            <person name="Lobos S."/>
            <person name="Polanco R."/>
            <person name="Tello M."/>
            <person name="Honda Y."/>
            <person name="Watanabe T."/>
            <person name="Watanabe T."/>
            <person name="Ryu J.S."/>
            <person name="Kubicek C.P."/>
            <person name="Schmoll M."/>
            <person name="Gaskell J."/>
            <person name="Hammel K.E."/>
            <person name="St John F.J."/>
            <person name="Vanden Wymelenberg A."/>
            <person name="Sabat G."/>
            <person name="Splinter BonDurant S."/>
            <person name="Syed K."/>
            <person name="Yadav J.S."/>
            <person name="Doddapaneni H."/>
            <person name="Subramanian V."/>
            <person name="Lavin J.L."/>
            <person name="Oguiza J.A."/>
            <person name="Perez G."/>
            <person name="Pisabarro A.G."/>
            <person name="Ramirez L."/>
            <person name="Santoyo F."/>
            <person name="Master E."/>
            <person name="Coutinho P.M."/>
            <person name="Henrissat B."/>
            <person name="Lombard V."/>
            <person name="Magnuson J.K."/>
            <person name="Kuees U."/>
            <person name="Hori C."/>
            <person name="Igarashi K."/>
            <person name="Samejima M."/>
            <person name="Held B.W."/>
            <person name="Barry K.W."/>
            <person name="LaButti K.M."/>
            <person name="Lapidus A."/>
            <person name="Lindquist E.A."/>
            <person name="Lucas S.M."/>
            <person name="Riley R."/>
            <person name="Salamov A.A."/>
            <person name="Hoffmeister D."/>
            <person name="Schwenk D."/>
            <person name="Hadar Y."/>
            <person name="Yarden O."/>
            <person name="de Vries R.P."/>
            <person name="Wiebenga A."/>
            <person name="Stenlid J."/>
            <person name="Eastwood D."/>
            <person name="Grigoriev I.V."/>
            <person name="Berka R.M."/>
            <person name="Blanchette R.A."/>
            <person name="Kersten P."/>
            <person name="Martinez A.T."/>
            <person name="Vicuna R."/>
            <person name="Cullen D."/>
        </authorList>
    </citation>
    <scope>NUCLEOTIDE SEQUENCE [LARGE SCALE GENOMIC DNA]</scope>
    <source>
        <strain evidence="2 3">B</strain>
    </source>
</reference>
<proteinExistence type="predicted"/>
<accession>M2R8U6</accession>
<organism evidence="2 3">
    <name type="scientific">Ceriporiopsis subvermispora (strain B)</name>
    <name type="common">White-rot fungus</name>
    <name type="synonym">Gelatoporia subvermispora</name>
    <dbReference type="NCBI Taxonomy" id="914234"/>
    <lineage>
        <taxon>Eukaryota</taxon>
        <taxon>Fungi</taxon>
        <taxon>Dikarya</taxon>
        <taxon>Basidiomycota</taxon>
        <taxon>Agaricomycotina</taxon>
        <taxon>Agaricomycetes</taxon>
        <taxon>Polyporales</taxon>
        <taxon>Gelatoporiaceae</taxon>
        <taxon>Gelatoporia</taxon>
    </lineage>
</organism>
<gene>
    <name evidence="2" type="ORF">CERSUDRAFT_117056</name>
</gene>
<evidence type="ECO:0000313" key="2">
    <source>
        <dbReference type="EMBL" id="EMD34852.1"/>
    </source>
</evidence>
<feature type="region of interest" description="Disordered" evidence="1">
    <location>
        <begin position="126"/>
        <end position="151"/>
    </location>
</feature>
<dbReference type="EMBL" id="KB445802">
    <property type="protein sequence ID" value="EMD34852.1"/>
    <property type="molecule type" value="Genomic_DNA"/>
</dbReference>
<dbReference type="Proteomes" id="UP000016930">
    <property type="component" value="Unassembled WGS sequence"/>
</dbReference>
<evidence type="ECO:0000313" key="3">
    <source>
        <dbReference type="Proteomes" id="UP000016930"/>
    </source>
</evidence>